<dbReference type="PANTHER" id="PTHR47926">
    <property type="entry name" value="PENTATRICOPEPTIDE REPEAT-CONTAINING PROTEIN"/>
    <property type="match status" value="1"/>
</dbReference>
<dbReference type="GO" id="GO:0009451">
    <property type="term" value="P:RNA modification"/>
    <property type="evidence" value="ECO:0007669"/>
    <property type="project" value="InterPro"/>
</dbReference>
<dbReference type="Gene3D" id="1.25.40.10">
    <property type="entry name" value="Tetratricopeptide repeat domain"/>
    <property type="match status" value="2"/>
</dbReference>
<protein>
    <submittedName>
        <fullName evidence="3">(rape) hypothetical protein</fullName>
    </submittedName>
</protein>
<dbReference type="Pfam" id="PF01535">
    <property type="entry name" value="PPR"/>
    <property type="match status" value="1"/>
</dbReference>
<sequence>MWRSPLILISSGMLVSKQRTLISSSLYRKSHSSFICFSSSSISRLLSDLGFTMRSVSMVSTLELNRNESDSDSSEVHVLSDPKFSGKATTILRRMLAQRKIPSFQVAHHRKKEQPDKTLQGLCITGRLKEAVGLLWRSNGLQLESDTYSMLLQECKERREYAKGKRVHAHMVVVGFSPTEYLKVKLLILYALSGDLQTGGILFRGLQSRCLISRNAMISGCVKKGLEQEGLFMYYDMRYCGLVPDQYTFSSVFRACSALASLEHGMRSHAVMVKTCLKSNVIVNGALVDMYFKCSSVSDGYKAFDQFLDRNVVTWTSLMSGYGYHGQVSEVLKCFEKMKEEGCRPNSVTFLVVLTACSHGGLVDQGRMHFDSMKRDYGMEPEGQHYAAMVDILGRAGRLQEAYEFIMKSPCKKHAPVWGSLLGSCRNHGNVELLELAATRYFELDPTNGGNYVVFANGYASCGLLDAASKVRKRMENAGVEKDPGYSQIELQGQVHRFMRNDTSHRLSRKIHNKVQEMASLFMDVDYYPDDLDTSYPL</sequence>
<organism evidence="3">
    <name type="scientific">Brassica napus</name>
    <name type="common">Rape</name>
    <dbReference type="NCBI Taxonomy" id="3708"/>
    <lineage>
        <taxon>Eukaryota</taxon>
        <taxon>Viridiplantae</taxon>
        <taxon>Streptophyta</taxon>
        <taxon>Embryophyta</taxon>
        <taxon>Tracheophyta</taxon>
        <taxon>Spermatophyta</taxon>
        <taxon>Magnoliopsida</taxon>
        <taxon>eudicotyledons</taxon>
        <taxon>Gunneridae</taxon>
        <taxon>Pentapetalae</taxon>
        <taxon>rosids</taxon>
        <taxon>malvids</taxon>
        <taxon>Brassicales</taxon>
        <taxon>Brassicaceae</taxon>
        <taxon>Brassiceae</taxon>
        <taxon>Brassica</taxon>
    </lineage>
</organism>
<dbReference type="Pfam" id="PF20431">
    <property type="entry name" value="E_motif"/>
    <property type="match status" value="1"/>
</dbReference>
<dbReference type="FunFam" id="1.25.40.10:FF:000341">
    <property type="entry name" value="Pentatricopeptide repeat-containing protein chloroplastic"/>
    <property type="match status" value="1"/>
</dbReference>
<gene>
    <name evidence="3" type="ORF">DARMORV10_C01P26310.1</name>
</gene>
<dbReference type="Proteomes" id="UP001295469">
    <property type="component" value="Chromosome C01"/>
</dbReference>
<evidence type="ECO:0000256" key="1">
    <source>
        <dbReference type="ARBA" id="ARBA00022737"/>
    </source>
</evidence>
<dbReference type="AlphaFoldDB" id="A0A816RK88"/>
<dbReference type="InterPro" id="IPR011990">
    <property type="entry name" value="TPR-like_helical_dom_sf"/>
</dbReference>
<proteinExistence type="predicted"/>
<feature type="repeat" description="PPR" evidence="2">
    <location>
        <begin position="210"/>
        <end position="244"/>
    </location>
</feature>
<dbReference type="FunFam" id="1.25.40.10:FF:000090">
    <property type="entry name" value="Pentatricopeptide repeat-containing protein, chloroplastic"/>
    <property type="match status" value="1"/>
</dbReference>
<dbReference type="InterPro" id="IPR002885">
    <property type="entry name" value="PPR_rpt"/>
</dbReference>
<dbReference type="PROSITE" id="PS51375">
    <property type="entry name" value="PPR"/>
    <property type="match status" value="2"/>
</dbReference>
<keyword evidence="1" id="KW-0677">Repeat</keyword>
<evidence type="ECO:0000313" key="3">
    <source>
        <dbReference type="EMBL" id="CAF2072917.1"/>
    </source>
</evidence>
<reference evidence="3" key="1">
    <citation type="submission" date="2021-01" db="EMBL/GenBank/DDBJ databases">
        <authorList>
            <consortium name="Genoscope - CEA"/>
            <person name="William W."/>
        </authorList>
    </citation>
    <scope>NUCLEOTIDE SEQUENCE</scope>
</reference>
<dbReference type="InterPro" id="IPR046848">
    <property type="entry name" value="E_motif"/>
</dbReference>
<dbReference type="GO" id="GO:0003723">
    <property type="term" value="F:RNA binding"/>
    <property type="evidence" value="ECO:0007669"/>
    <property type="project" value="InterPro"/>
</dbReference>
<name>A0A816RK88_BRANA</name>
<feature type="repeat" description="PPR" evidence="2">
    <location>
        <begin position="311"/>
        <end position="345"/>
    </location>
</feature>
<dbReference type="Pfam" id="PF13041">
    <property type="entry name" value="PPR_2"/>
    <property type="match status" value="1"/>
</dbReference>
<evidence type="ECO:0000256" key="2">
    <source>
        <dbReference type="PROSITE-ProRule" id="PRU00708"/>
    </source>
</evidence>
<dbReference type="EMBL" id="HG994365">
    <property type="protein sequence ID" value="CAF2072917.1"/>
    <property type="molecule type" value="Genomic_DNA"/>
</dbReference>
<dbReference type="InterPro" id="IPR046960">
    <property type="entry name" value="PPR_At4g14850-like_plant"/>
</dbReference>
<dbReference type="NCBIfam" id="TIGR00756">
    <property type="entry name" value="PPR"/>
    <property type="match status" value="2"/>
</dbReference>
<accession>A0A816RK88</accession>
<dbReference type="PANTHER" id="PTHR47926:SF347">
    <property type="entry name" value="PENTATRICOPEPTIDE REPEAT-CONTAINING PROTEIN"/>
    <property type="match status" value="1"/>
</dbReference>